<proteinExistence type="predicted"/>
<dbReference type="AlphaFoldDB" id="A0A419STA6"/>
<reference evidence="3 4" key="1">
    <citation type="submission" date="2016-08" db="EMBL/GenBank/DDBJ databases">
        <title>A new outlook on sporulation: Clostridium algidixylanolyticum.</title>
        <authorList>
            <person name="Poppleton D.I."/>
            <person name="Gribaldo S."/>
        </authorList>
    </citation>
    <scope>NUCLEOTIDE SEQUENCE [LARGE SCALE GENOMIC DNA]</scope>
    <source>
        <strain evidence="3 4">SPL73</strain>
    </source>
</reference>
<evidence type="ECO:0000313" key="4">
    <source>
        <dbReference type="Proteomes" id="UP000284277"/>
    </source>
</evidence>
<dbReference type="InterPro" id="IPR001611">
    <property type="entry name" value="Leu-rich_rpt"/>
</dbReference>
<dbReference type="InterPro" id="IPR025875">
    <property type="entry name" value="Leu-rich_rpt_4"/>
</dbReference>
<keyword evidence="4" id="KW-1185">Reference proteome</keyword>
<protein>
    <submittedName>
        <fullName evidence="3">Uncharacterized protein</fullName>
    </submittedName>
</protein>
<evidence type="ECO:0000256" key="2">
    <source>
        <dbReference type="ARBA" id="ARBA00022737"/>
    </source>
</evidence>
<evidence type="ECO:0000313" key="3">
    <source>
        <dbReference type="EMBL" id="RKD28503.1"/>
    </source>
</evidence>
<dbReference type="EMBL" id="MCIA01000034">
    <property type="protein sequence ID" value="RKD28503.1"/>
    <property type="molecule type" value="Genomic_DNA"/>
</dbReference>
<dbReference type="RefSeq" id="WP_120198464.1">
    <property type="nucleotide sequence ID" value="NZ_MCIA01000034.1"/>
</dbReference>
<dbReference type="SUPFAM" id="SSF52058">
    <property type="entry name" value="L domain-like"/>
    <property type="match status" value="1"/>
</dbReference>
<evidence type="ECO:0000256" key="1">
    <source>
        <dbReference type="ARBA" id="ARBA00022614"/>
    </source>
</evidence>
<organism evidence="3 4">
    <name type="scientific">Lacrimispora algidixylanolytica</name>
    <dbReference type="NCBI Taxonomy" id="94868"/>
    <lineage>
        <taxon>Bacteria</taxon>
        <taxon>Bacillati</taxon>
        <taxon>Bacillota</taxon>
        <taxon>Clostridia</taxon>
        <taxon>Lachnospirales</taxon>
        <taxon>Lachnospiraceae</taxon>
        <taxon>Lacrimispora</taxon>
    </lineage>
</organism>
<comment type="caution">
    <text evidence="3">The sequence shown here is derived from an EMBL/GenBank/DDBJ whole genome shotgun (WGS) entry which is preliminary data.</text>
</comment>
<accession>A0A419STA6</accession>
<dbReference type="PROSITE" id="PS51450">
    <property type="entry name" value="LRR"/>
    <property type="match status" value="1"/>
</dbReference>
<keyword evidence="2" id="KW-0677">Repeat</keyword>
<dbReference type="OrthoDB" id="1880473at2"/>
<dbReference type="Pfam" id="PF12799">
    <property type="entry name" value="LRR_4"/>
    <property type="match status" value="1"/>
</dbReference>
<dbReference type="Gene3D" id="3.80.10.10">
    <property type="entry name" value="Ribonuclease Inhibitor"/>
    <property type="match status" value="1"/>
</dbReference>
<name>A0A419STA6_9FIRM</name>
<sequence length="167" mass="18699">MWLLNKKVGGSVLKLGTEPFLRRGNKQEKELNITDDSAKISWVNTTYEDISNIFLVPSIQELYLNGVECELDFDKVQLSENLKVLELDGIKLNKNGKVSGGNGIYSIDYDKVVFDEHKDFLMKFPGLNKLSLADNTLTGVDFIASIPALEELNISGNYVTDLKPLQN</sequence>
<keyword evidence="1" id="KW-0433">Leucine-rich repeat</keyword>
<dbReference type="InterPro" id="IPR032675">
    <property type="entry name" value="LRR_dom_sf"/>
</dbReference>
<dbReference type="Proteomes" id="UP000284277">
    <property type="component" value="Unassembled WGS sequence"/>
</dbReference>
<gene>
    <name evidence="3" type="ORF">BET01_09770</name>
</gene>